<comment type="caution">
    <text evidence="1">The sequence shown here is derived from an EMBL/GenBank/DDBJ whole genome shotgun (WGS) entry which is preliminary data.</text>
</comment>
<dbReference type="Proteomes" id="UP000596742">
    <property type="component" value="Unassembled WGS sequence"/>
</dbReference>
<dbReference type="EMBL" id="UYJE01008799">
    <property type="protein sequence ID" value="VDI67381.1"/>
    <property type="molecule type" value="Genomic_DNA"/>
</dbReference>
<reference evidence="1" key="1">
    <citation type="submission" date="2018-11" db="EMBL/GenBank/DDBJ databases">
        <authorList>
            <person name="Alioto T."/>
            <person name="Alioto T."/>
        </authorList>
    </citation>
    <scope>NUCLEOTIDE SEQUENCE</scope>
</reference>
<accession>A0A8B6GP14</accession>
<dbReference type="SUPFAM" id="SSF56219">
    <property type="entry name" value="DNase I-like"/>
    <property type="match status" value="1"/>
</dbReference>
<evidence type="ECO:0000313" key="1">
    <source>
        <dbReference type="EMBL" id="VDI67381.1"/>
    </source>
</evidence>
<evidence type="ECO:0000313" key="2">
    <source>
        <dbReference type="Proteomes" id="UP000596742"/>
    </source>
</evidence>
<proteinExistence type="predicted"/>
<organism evidence="1 2">
    <name type="scientific">Mytilus galloprovincialis</name>
    <name type="common">Mediterranean mussel</name>
    <dbReference type="NCBI Taxonomy" id="29158"/>
    <lineage>
        <taxon>Eukaryota</taxon>
        <taxon>Metazoa</taxon>
        <taxon>Spiralia</taxon>
        <taxon>Lophotrochozoa</taxon>
        <taxon>Mollusca</taxon>
        <taxon>Bivalvia</taxon>
        <taxon>Autobranchia</taxon>
        <taxon>Pteriomorphia</taxon>
        <taxon>Mytilida</taxon>
        <taxon>Mytiloidea</taxon>
        <taxon>Mytilidae</taxon>
        <taxon>Mytilinae</taxon>
        <taxon>Mytilus</taxon>
    </lineage>
</organism>
<protein>
    <recommendedName>
        <fullName evidence="3">Endonuclease/exonuclease/phosphatase domain-containing protein</fullName>
    </recommendedName>
</protein>
<gene>
    <name evidence="1" type="ORF">MGAL_10B051829</name>
</gene>
<dbReference type="AlphaFoldDB" id="A0A8B6GP14"/>
<name>A0A8B6GP14_MYTGA</name>
<keyword evidence="2" id="KW-1185">Reference proteome</keyword>
<sequence>MNTKIIVFEENQNNFSLRNEKSESGNLSSHRDNSEELLVQVRNKVTKFIVDRIENEFDKLTDIITENNDKSKDTRDHLNHVNQQNVKDNSENQYSQHNWGYQNYYQKYPYYYDHQNSYYINSYGTENESHSDLESRCDYENQWLQYTSPDNIQTVTHANLIDVLALNNQVRTNCTLTSVSQSNRPENYLGQNLYFQKHWLFNFQLNLLNELHQNICGIGKAVDDKDPINPTNVPRGYGGTVILWRKDLDNFLNPLDIGYDRICCVELLGSSKLLLVSVYLPCKGTPSDSLLEFYNCTDQLHEIVQSYSDSHSIIIDYNWWRF</sequence>
<dbReference type="OrthoDB" id="7476844at2759"/>
<dbReference type="InterPro" id="IPR036691">
    <property type="entry name" value="Endo/exonu/phosph_ase_sf"/>
</dbReference>
<evidence type="ECO:0008006" key="3">
    <source>
        <dbReference type="Google" id="ProtNLM"/>
    </source>
</evidence>